<proteinExistence type="predicted"/>
<gene>
    <name evidence="2" type="ORF">FAZ97_09330</name>
</gene>
<reference evidence="2 3" key="1">
    <citation type="submission" date="2019-12" db="EMBL/GenBank/DDBJ databases">
        <title>Paraburkholderia acidiphila 7Q-K02 sp. nov and Paraburkholderia acidisoli DHF22 sp. nov., two strains isolated from forest soil.</title>
        <authorList>
            <person name="Gao Z."/>
            <person name="Qiu L."/>
        </authorList>
    </citation>
    <scope>NUCLEOTIDE SEQUENCE [LARGE SCALE GENOMIC DNA]</scope>
    <source>
        <strain evidence="2 3">7Q-K02</strain>
    </source>
</reference>
<accession>A0A7Z2J8Y8</accession>
<evidence type="ECO:0000256" key="1">
    <source>
        <dbReference type="SAM" id="MobiDB-lite"/>
    </source>
</evidence>
<dbReference type="OrthoDB" id="367299at2"/>
<dbReference type="KEGG" id="pacp:FAZ97_09330"/>
<feature type="compositionally biased region" description="Polar residues" evidence="1">
    <location>
        <begin position="74"/>
        <end position="83"/>
    </location>
</feature>
<evidence type="ECO:0000313" key="3">
    <source>
        <dbReference type="Proteomes" id="UP000434209"/>
    </source>
</evidence>
<dbReference type="RefSeq" id="WP_158758191.1">
    <property type="nucleotide sequence ID" value="NZ_CP046909.1"/>
</dbReference>
<dbReference type="AlphaFoldDB" id="A0A7Z2J8Y8"/>
<protein>
    <submittedName>
        <fullName evidence="2">Uncharacterized protein</fullName>
    </submittedName>
</protein>
<name>A0A7Z2J8Y8_9BURK</name>
<evidence type="ECO:0000313" key="2">
    <source>
        <dbReference type="EMBL" id="QGZ55103.1"/>
    </source>
</evidence>
<organism evidence="2 3">
    <name type="scientific">Paraburkholderia acidiphila</name>
    <dbReference type="NCBI Taxonomy" id="2571747"/>
    <lineage>
        <taxon>Bacteria</taxon>
        <taxon>Pseudomonadati</taxon>
        <taxon>Pseudomonadota</taxon>
        <taxon>Betaproteobacteria</taxon>
        <taxon>Burkholderiales</taxon>
        <taxon>Burkholderiaceae</taxon>
        <taxon>Paraburkholderia</taxon>
    </lineage>
</organism>
<dbReference type="Proteomes" id="UP000434209">
    <property type="component" value="Chromosome 1"/>
</dbReference>
<sequence>MADDATRAALSVLKAKTKSGQLRELLPLIDIKIAAGVRHEDILEILERNGLPMSFETYKTTLYRIRKNKKKQVISPSTQTPQPISDAVPSSEASHEVIHETTTEALIEILGSQSAVGEGKFAQYGKSLTKSLVKKKES</sequence>
<dbReference type="EMBL" id="CP046909">
    <property type="protein sequence ID" value="QGZ55103.1"/>
    <property type="molecule type" value="Genomic_DNA"/>
</dbReference>
<feature type="region of interest" description="Disordered" evidence="1">
    <location>
        <begin position="70"/>
        <end position="95"/>
    </location>
</feature>
<keyword evidence="3" id="KW-1185">Reference proteome</keyword>